<organism evidence="2 3">
    <name type="scientific">Cupriavidus plantarum</name>
    <dbReference type="NCBI Taxonomy" id="942865"/>
    <lineage>
        <taxon>Bacteria</taxon>
        <taxon>Pseudomonadati</taxon>
        <taxon>Pseudomonadota</taxon>
        <taxon>Betaproteobacteria</taxon>
        <taxon>Burkholderiales</taxon>
        <taxon>Burkholderiaceae</taxon>
        <taxon>Cupriavidus</taxon>
    </lineage>
</organism>
<sequence>MTPGKRSLYGTTGADIFQHCVMTRARQISRVLTAPYEQALRPFGINATQFTLLVLVHELGPISRADLGRRNHHDRSTLTRNLQPLLTEGWIAEGVADAADGRSRPLSVTRAGKKVLKDAGPAWAEAQAMATALIGDDGVAAIMGIAKRLPKRAG</sequence>
<dbReference type="GO" id="GO:0003700">
    <property type="term" value="F:DNA-binding transcription factor activity"/>
    <property type="evidence" value="ECO:0007669"/>
    <property type="project" value="InterPro"/>
</dbReference>
<dbReference type="Gene3D" id="1.10.10.10">
    <property type="entry name" value="Winged helix-like DNA-binding domain superfamily/Winged helix DNA-binding domain"/>
    <property type="match status" value="1"/>
</dbReference>
<dbReference type="Pfam" id="PF12802">
    <property type="entry name" value="MarR_2"/>
    <property type="match status" value="1"/>
</dbReference>
<reference evidence="2 3" key="1">
    <citation type="submission" date="2018-05" db="EMBL/GenBank/DDBJ databases">
        <title>Genomic Encyclopedia of Type Strains, Phase IV (KMG-V): Genome sequencing to study the core and pangenomes of soil and plant-associated prokaryotes.</title>
        <authorList>
            <person name="Whitman W."/>
        </authorList>
    </citation>
    <scope>NUCLEOTIDE SEQUENCE [LARGE SCALE GENOMIC DNA]</scope>
    <source>
        <strain evidence="2 3">SLV-132</strain>
    </source>
</reference>
<comment type="caution">
    <text evidence="2">The sequence shown here is derived from an EMBL/GenBank/DDBJ whole genome shotgun (WGS) entry which is preliminary data.</text>
</comment>
<dbReference type="SMART" id="SM00347">
    <property type="entry name" value="HTH_MARR"/>
    <property type="match status" value="1"/>
</dbReference>
<dbReference type="AlphaFoldDB" id="A0A316ERT1"/>
<accession>A0A316ERT1</accession>
<dbReference type="SUPFAM" id="SSF46785">
    <property type="entry name" value="Winged helix' DNA-binding domain"/>
    <property type="match status" value="1"/>
</dbReference>
<evidence type="ECO:0000313" key="2">
    <source>
        <dbReference type="EMBL" id="PWK34256.1"/>
    </source>
</evidence>
<dbReference type="PANTHER" id="PTHR33164">
    <property type="entry name" value="TRANSCRIPTIONAL REGULATOR, MARR FAMILY"/>
    <property type="match status" value="1"/>
</dbReference>
<proteinExistence type="predicted"/>
<dbReference type="InterPro" id="IPR036390">
    <property type="entry name" value="WH_DNA-bd_sf"/>
</dbReference>
<dbReference type="Proteomes" id="UP000245754">
    <property type="component" value="Unassembled WGS sequence"/>
</dbReference>
<evidence type="ECO:0000259" key="1">
    <source>
        <dbReference type="PROSITE" id="PS50995"/>
    </source>
</evidence>
<keyword evidence="2" id="KW-0238">DNA-binding</keyword>
<evidence type="ECO:0000313" key="3">
    <source>
        <dbReference type="Proteomes" id="UP000245754"/>
    </source>
</evidence>
<dbReference type="EMBL" id="QGGT01000003">
    <property type="protein sequence ID" value="PWK34256.1"/>
    <property type="molecule type" value="Genomic_DNA"/>
</dbReference>
<dbReference type="PROSITE" id="PS50995">
    <property type="entry name" value="HTH_MARR_2"/>
    <property type="match status" value="1"/>
</dbReference>
<name>A0A316ERT1_9BURK</name>
<keyword evidence="3" id="KW-1185">Reference proteome</keyword>
<gene>
    <name evidence="2" type="ORF">C7419_103575</name>
</gene>
<dbReference type="InterPro" id="IPR039422">
    <property type="entry name" value="MarR/SlyA-like"/>
</dbReference>
<protein>
    <submittedName>
        <fullName evidence="2">DNA-binding MarR family transcriptional regulator</fullName>
    </submittedName>
</protein>
<feature type="domain" description="HTH marR-type" evidence="1">
    <location>
        <begin position="18"/>
        <end position="151"/>
    </location>
</feature>
<dbReference type="InterPro" id="IPR000835">
    <property type="entry name" value="HTH_MarR-typ"/>
</dbReference>
<dbReference type="GO" id="GO:0003677">
    <property type="term" value="F:DNA binding"/>
    <property type="evidence" value="ECO:0007669"/>
    <property type="project" value="UniProtKB-KW"/>
</dbReference>
<dbReference type="InterPro" id="IPR036388">
    <property type="entry name" value="WH-like_DNA-bd_sf"/>
</dbReference>
<dbReference type="GO" id="GO:0006950">
    <property type="term" value="P:response to stress"/>
    <property type="evidence" value="ECO:0007669"/>
    <property type="project" value="TreeGrafter"/>
</dbReference>
<dbReference type="PANTHER" id="PTHR33164:SF43">
    <property type="entry name" value="HTH-TYPE TRANSCRIPTIONAL REPRESSOR YETL"/>
    <property type="match status" value="1"/>
</dbReference>